<evidence type="ECO:0008006" key="3">
    <source>
        <dbReference type="Google" id="ProtNLM"/>
    </source>
</evidence>
<accession>Q856B5</accession>
<evidence type="ECO:0000313" key="2">
    <source>
        <dbReference type="Proteomes" id="UP000000731"/>
    </source>
</evidence>
<evidence type="ECO:0000313" key="1">
    <source>
        <dbReference type="EMBL" id="AAN02111.1"/>
    </source>
</evidence>
<protein>
    <recommendedName>
        <fullName evidence="3">DUF732 domain-containing protein</fullName>
    </recommendedName>
</protein>
<reference evidence="1 2" key="1">
    <citation type="journal article" date="2003" name="Cell">
        <title>Origins of highly mosaic mycobacteriophage genomes.</title>
        <authorList>
            <person name="Pedulla M.L."/>
            <person name="Ford M.E."/>
            <person name="Houtz J.M."/>
            <person name="Karthikeyan T."/>
            <person name="Wadsworth C."/>
            <person name="Lewis J.A."/>
            <person name="Jacobs-Sera D."/>
            <person name="Falbo J."/>
            <person name="Gross J."/>
            <person name="Pannunzio N.R."/>
            <person name="Brucker W."/>
            <person name="Kumar V."/>
            <person name="Kandasamy J."/>
            <person name="Keenan L."/>
            <person name="Bardarov S."/>
            <person name="Kriakov J."/>
            <person name="Lawrence J.G."/>
            <person name="Jacobs W.R. Jr."/>
            <person name="Hendrix R.W."/>
            <person name="Hatfull G.F."/>
        </authorList>
    </citation>
    <scope>NUCLEOTIDE SEQUENCE</scope>
</reference>
<gene>
    <name evidence="1" type="primary">57</name>
    <name evidence="1" type="ORF">PBI_BARNYARD_57</name>
</gene>
<dbReference type="Proteomes" id="UP000000731">
    <property type="component" value="Segment"/>
</dbReference>
<dbReference type="RefSeq" id="NP_818595.1">
    <property type="nucleotide sequence ID" value="NC_004689.1"/>
</dbReference>
<dbReference type="KEGG" id="vg:1260258"/>
<name>Q856B5_9CAUD</name>
<proteinExistence type="predicted"/>
<dbReference type="EMBL" id="AY129339">
    <property type="protein sequence ID" value="AAN02111.1"/>
    <property type="molecule type" value="Genomic_DNA"/>
</dbReference>
<organism evidence="1 2">
    <name type="scientific">Mycobacterium phage Barnyard</name>
    <dbReference type="NCBI Taxonomy" id="205880"/>
    <lineage>
        <taxon>Viruses</taxon>
        <taxon>Duplodnaviria</taxon>
        <taxon>Heunggongvirae</taxon>
        <taxon>Uroviricota</taxon>
        <taxon>Caudoviricetes</taxon>
        <taxon>Barnyardvirus</taxon>
        <taxon>Barnyardvirus barnyard</taxon>
    </lineage>
</organism>
<keyword evidence="2" id="KW-1185">Reference proteome</keyword>
<sequence length="104" mass="11074">MSKIRTRFALGFITIGAVGALIASPPAQADPVQDMLHDASLFCTWVYNDPTPRGVANAVAEFVNQGVPEQVAVDTITFAIANVCPQYGPLVAETARLVAPQQYV</sequence>